<gene>
    <name evidence="1" type="ORF">RF11_08265</name>
</gene>
<organism evidence="1 2">
    <name type="scientific">Thelohanellus kitauei</name>
    <name type="common">Myxosporean</name>
    <dbReference type="NCBI Taxonomy" id="669202"/>
    <lineage>
        <taxon>Eukaryota</taxon>
        <taxon>Metazoa</taxon>
        <taxon>Cnidaria</taxon>
        <taxon>Myxozoa</taxon>
        <taxon>Myxosporea</taxon>
        <taxon>Bivalvulida</taxon>
        <taxon>Platysporina</taxon>
        <taxon>Myxobolidae</taxon>
        <taxon>Thelohanellus</taxon>
    </lineage>
</organism>
<dbReference type="EMBL" id="JWZT01003566">
    <property type="protein sequence ID" value="KII66284.1"/>
    <property type="molecule type" value="Genomic_DNA"/>
</dbReference>
<proteinExistence type="predicted"/>
<accession>A0A0C2ILI1</accession>
<reference evidence="1 2" key="1">
    <citation type="journal article" date="2014" name="Genome Biol. Evol.">
        <title>The genome of the myxosporean Thelohanellus kitauei shows adaptations to nutrient acquisition within its fish host.</title>
        <authorList>
            <person name="Yang Y."/>
            <person name="Xiong J."/>
            <person name="Zhou Z."/>
            <person name="Huo F."/>
            <person name="Miao W."/>
            <person name="Ran C."/>
            <person name="Liu Y."/>
            <person name="Zhang J."/>
            <person name="Feng J."/>
            <person name="Wang M."/>
            <person name="Wang M."/>
            <person name="Wang L."/>
            <person name="Yao B."/>
        </authorList>
    </citation>
    <scope>NUCLEOTIDE SEQUENCE [LARGE SCALE GENOMIC DNA]</scope>
    <source>
        <strain evidence="1">Wuqing</strain>
    </source>
</reference>
<protein>
    <submittedName>
        <fullName evidence="1">Uncharacterized protein</fullName>
    </submittedName>
</protein>
<dbReference type="Proteomes" id="UP000031668">
    <property type="component" value="Unassembled WGS sequence"/>
</dbReference>
<keyword evidence="2" id="KW-1185">Reference proteome</keyword>
<evidence type="ECO:0000313" key="2">
    <source>
        <dbReference type="Proteomes" id="UP000031668"/>
    </source>
</evidence>
<dbReference type="OrthoDB" id="7701410at2759"/>
<sequence>MEEGAENGRLQENERVIYDYIRDAQIPDIFVHMNAVRNFISHFSNEHDTEVHHIFTQKFPLPLLEEFCRMSASGTNTSRYRETKGLFFDVFTFIFRDINQVNNDKASLFISSLVRFIKTRESDRWFDPSALMNSIITCVSHEPNKVLFINGNVMYNFYYYFRVSRTNLLEKYFEMCECVHEINMEYRSSLCCTSLSDNIHKIMKKIINPFRENRGKLCLIMFKMVYRLRLFDSVKFNVSDFFDYTVALIKHNYQVGLDLKCIVSLSKIWTAILNRVKVKIRITSVENLVYLSYIFCIDLSRKLMEVYYGSGQIHFTKNKKMKLYIIHMFLVGYPFFNLGTIKFICVAIRQLNLLFGKFLEKFSLTDLAIEDEFFIVRFYIKSLVTVRAENSYHEEKIFEDVLERLATYPFYKLHLSYIDSIILFDISHDSIYGESYFPCLLYRTKTFLHDLILALSDKEHIDRIQGQQKLFLYGDQEIDIHSIIHISLSRKLISSPYEDMRLMFMSKSPIIVESAQYKMYYQLMKRIVLSFNESKYLDKKTADDYLNLCDNYTDNLSNIKCNRDHEADTLFSTLISNMSQYEKIPKRHTFQTLLGYFVLIYEKTFIFGDYAQFKHMKFD</sequence>
<comment type="caution">
    <text evidence="1">The sequence shown here is derived from an EMBL/GenBank/DDBJ whole genome shotgun (WGS) entry which is preliminary data.</text>
</comment>
<evidence type="ECO:0000313" key="1">
    <source>
        <dbReference type="EMBL" id="KII66284.1"/>
    </source>
</evidence>
<dbReference type="AlphaFoldDB" id="A0A0C2ILI1"/>
<name>A0A0C2ILI1_THEKT</name>